<keyword evidence="2" id="KW-0378">Hydrolase</keyword>
<comment type="function">
    <text evidence="2">An aminoacyl-tRNA editing enzyme that deacylates mischarged D-aminoacyl-tRNAs. Also deacylates mischarged glycyl-tRNA(Ala), protecting cells against glycine mischarging by AlaRS. Acts via tRNA-based rather than protein-based catalysis; rejects L-amino acids rather than detecting D-amino acids in the active site. By recycling D-aminoacyl-tRNA to D-amino acids and free tRNA molecules, this enzyme counteracts the toxicity associated with the formation of D-aminoacyl-tRNA entities in vivo and helps enforce protein L-homochirality.</text>
</comment>
<evidence type="ECO:0000256" key="1">
    <source>
        <dbReference type="ARBA" id="ARBA00009673"/>
    </source>
</evidence>
<dbReference type="GeneID" id="85016964"/>
<feature type="short sequence motif" description="Gly-cisPro motif, important for rejection of L-amino acids" evidence="2">
    <location>
        <begin position="138"/>
        <end position="139"/>
    </location>
</feature>
<organism evidence="3 4">
    <name type="scientific">Capnocytophaga granulosa</name>
    <dbReference type="NCBI Taxonomy" id="45242"/>
    <lineage>
        <taxon>Bacteria</taxon>
        <taxon>Pseudomonadati</taxon>
        <taxon>Bacteroidota</taxon>
        <taxon>Flavobacteriia</taxon>
        <taxon>Flavobacteriales</taxon>
        <taxon>Flavobacteriaceae</taxon>
        <taxon>Capnocytophaga</taxon>
    </lineage>
</organism>
<dbReference type="EC" id="3.1.1.-" evidence="2"/>
<dbReference type="PANTHER" id="PTHR10472">
    <property type="entry name" value="D-TYROSYL-TRNA TYR DEACYLASE"/>
    <property type="match status" value="1"/>
</dbReference>
<comment type="similarity">
    <text evidence="1 2">Belongs to the DTD family.</text>
</comment>
<comment type="subunit">
    <text evidence="2">Homodimer.</text>
</comment>
<dbReference type="Pfam" id="PF02580">
    <property type="entry name" value="Tyr_Deacylase"/>
    <property type="match status" value="1"/>
</dbReference>
<comment type="subcellular location">
    <subcellularLocation>
        <location evidence="2">Cytoplasm</location>
    </subcellularLocation>
</comment>
<gene>
    <name evidence="2" type="primary">dtd</name>
    <name evidence="3" type="ORF">SAMN05444420_103102</name>
</gene>
<evidence type="ECO:0000313" key="3">
    <source>
        <dbReference type="EMBL" id="SDW64574.1"/>
    </source>
</evidence>
<dbReference type="GO" id="GO:0019478">
    <property type="term" value="P:D-amino acid catabolic process"/>
    <property type="evidence" value="ECO:0007669"/>
    <property type="project" value="UniProtKB-UniRule"/>
</dbReference>
<dbReference type="NCBIfam" id="TIGR00256">
    <property type="entry name" value="D-aminoacyl-tRNA deacylase"/>
    <property type="match status" value="1"/>
</dbReference>
<evidence type="ECO:0000256" key="2">
    <source>
        <dbReference type="HAMAP-Rule" id="MF_00518"/>
    </source>
</evidence>
<dbReference type="GO" id="GO:0051500">
    <property type="term" value="F:D-tyrosyl-tRNA(Tyr) deacylase activity"/>
    <property type="evidence" value="ECO:0007669"/>
    <property type="project" value="TreeGrafter"/>
</dbReference>
<dbReference type="GO" id="GO:0106026">
    <property type="term" value="F:Gly-tRNA(Ala) deacylase activity"/>
    <property type="evidence" value="ECO:0007669"/>
    <property type="project" value="UniProtKB-UniRule"/>
</dbReference>
<comment type="catalytic activity">
    <reaction evidence="2">
        <text>glycyl-tRNA(Ala) + H2O = tRNA(Ala) + glycine + H(+)</text>
        <dbReference type="Rhea" id="RHEA:53744"/>
        <dbReference type="Rhea" id="RHEA-COMP:9657"/>
        <dbReference type="Rhea" id="RHEA-COMP:13640"/>
        <dbReference type="ChEBI" id="CHEBI:15377"/>
        <dbReference type="ChEBI" id="CHEBI:15378"/>
        <dbReference type="ChEBI" id="CHEBI:57305"/>
        <dbReference type="ChEBI" id="CHEBI:78442"/>
        <dbReference type="ChEBI" id="CHEBI:78522"/>
    </reaction>
</comment>
<dbReference type="HAMAP" id="MF_00518">
    <property type="entry name" value="Deacylase_Dtd"/>
    <property type="match status" value="1"/>
</dbReference>
<keyword evidence="2" id="KW-0820">tRNA-binding</keyword>
<comment type="catalytic activity">
    <reaction evidence="2">
        <text>a D-aminoacyl-tRNA + H2O = a tRNA + a D-alpha-amino acid + H(+)</text>
        <dbReference type="Rhea" id="RHEA:13953"/>
        <dbReference type="Rhea" id="RHEA-COMP:10123"/>
        <dbReference type="Rhea" id="RHEA-COMP:10124"/>
        <dbReference type="ChEBI" id="CHEBI:15377"/>
        <dbReference type="ChEBI" id="CHEBI:15378"/>
        <dbReference type="ChEBI" id="CHEBI:59871"/>
        <dbReference type="ChEBI" id="CHEBI:78442"/>
        <dbReference type="ChEBI" id="CHEBI:79333"/>
        <dbReference type="EC" id="3.1.1.96"/>
    </reaction>
</comment>
<dbReference type="EMBL" id="FNND01000003">
    <property type="protein sequence ID" value="SDW64574.1"/>
    <property type="molecule type" value="Genomic_DNA"/>
</dbReference>
<dbReference type="PANTHER" id="PTHR10472:SF5">
    <property type="entry name" value="D-AMINOACYL-TRNA DEACYLASE 1"/>
    <property type="match status" value="1"/>
</dbReference>
<dbReference type="GO" id="GO:0043908">
    <property type="term" value="F:Ser(Gly)-tRNA(Ala) hydrolase activity"/>
    <property type="evidence" value="ECO:0007669"/>
    <property type="project" value="UniProtKB-UniRule"/>
</dbReference>
<dbReference type="InterPro" id="IPR023509">
    <property type="entry name" value="DTD-like_sf"/>
</dbReference>
<protein>
    <recommendedName>
        <fullName evidence="2">D-aminoacyl-tRNA deacylase</fullName>
        <shortName evidence="2">DTD</shortName>
        <ecNumber evidence="2">3.1.1.96</ecNumber>
    </recommendedName>
    <alternativeName>
        <fullName evidence="2">Gly-tRNA(Ala) deacylase</fullName>
        <ecNumber evidence="2">3.1.1.-</ecNumber>
    </alternativeName>
</protein>
<dbReference type="InterPro" id="IPR003732">
    <property type="entry name" value="Daa-tRNA_deacyls_DTD"/>
</dbReference>
<dbReference type="RefSeq" id="WP_016420460.1">
    <property type="nucleotide sequence ID" value="NZ_FNND01000003.1"/>
</dbReference>
<name>A0A1H2V9K7_9FLAO</name>
<reference evidence="3 4" key="1">
    <citation type="submission" date="2016-10" db="EMBL/GenBank/DDBJ databases">
        <authorList>
            <person name="Varghese N."/>
            <person name="Submissions S."/>
        </authorList>
    </citation>
    <scope>NUCLEOTIDE SEQUENCE [LARGE SCALE GENOMIC DNA]</scope>
    <source>
        <strain evidence="3 4">DSM 11449</strain>
    </source>
</reference>
<dbReference type="Proteomes" id="UP000182771">
    <property type="component" value="Unassembled WGS sequence"/>
</dbReference>
<proteinExistence type="inferred from homology"/>
<keyword evidence="2" id="KW-0694">RNA-binding</keyword>
<dbReference type="FunFam" id="3.50.80.10:FF:000001">
    <property type="entry name" value="D-aminoacyl-tRNA deacylase"/>
    <property type="match status" value="1"/>
</dbReference>
<keyword evidence="4" id="KW-1185">Reference proteome</keyword>
<dbReference type="Gene3D" id="3.50.80.10">
    <property type="entry name" value="D-tyrosyl-tRNA(Tyr) deacylase"/>
    <property type="match status" value="1"/>
</dbReference>
<dbReference type="OrthoDB" id="9801395at2"/>
<dbReference type="GO" id="GO:0005737">
    <property type="term" value="C:cytoplasm"/>
    <property type="evidence" value="ECO:0007669"/>
    <property type="project" value="UniProtKB-SubCell"/>
</dbReference>
<evidence type="ECO:0000313" key="4">
    <source>
        <dbReference type="Proteomes" id="UP000182771"/>
    </source>
</evidence>
<comment type="domain">
    <text evidence="2">A Gly-cisPro motif from one monomer fits into the active site of the other monomer to allow specific chiral rejection of L-amino acids.</text>
</comment>
<dbReference type="SUPFAM" id="SSF69500">
    <property type="entry name" value="DTD-like"/>
    <property type="match status" value="1"/>
</dbReference>
<dbReference type="AlphaFoldDB" id="A0A1H2V9K7"/>
<comment type="caution">
    <text evidence="3">The sequence shown here is derived from an EMBL/GenBank/DDBJ whole genome shotgun (WGS) entry which is preliminary data.</text>
</comment>
<sequence length="151" mass="16530">MRILLQRVSHAQVAIAGAVHSEIGAGFLLLLGIEEADGADDIAYLCKKIAQIRLFNDQEGVMNLSLQEVEGSLMVVSQFTLYANTKKGNRPSYIRAARPEKAIPLYEAFVQQLQALTQKPVATGVFGADMQVSLCNDGPVTIFIDSKMRDF</sequence>
<keyword evidence="2" id="KW-0963">Cytoplasm</keyword>
<dbReference type="GO" id="GO:0000049">
    <property type="term" value="F:tRNA binding"/>
    <property type="evidence" value="ECO:0007669"/>
    <property type="project" value="UniProtKB-UniRule"/>
</dbReference>
<accession>A0A1H2V9K7</accession>
<dbReference type="EC" id="3.1.1.96" evidence="2"/>